<evidence type="ECO:0000313" key="1">
    <source>
        <dbReference type="EMBL" id="OQW87734.1"/>
    </source>
</evidence>
<sequence>MTTLNLTLPNSIHRHIQEMADLDGVPVSQFIMSAVIEKISALTAESYLRTRSDRADPAAFQAILAKVPQRAPLAGDE</sequence>
<comment type="caution">
    <text evidence="1">The sequence shown here is derived from an EMBL/GenBank/DDBJ whole genome shotgun (WGS) entry which is preliminary data.</text>
</comment>
<dbReference type="AlphaFoldDB" id="A0A1W9KTF0"/>
<proteinExistence type="predicted"/>
<accession>A0A1W9KTF0</accession>
<dbReference type="Gene3D" id="1.20.5.780">
    <property type="entry name" value="Single helix bin"/>
    <property type="match status" value="1"/>
</dbReference>
<organism evidence="1 2">
    <name type="scientific">Rhodoferax ferrireducens</name>
    <dbReference type="NCBI Taxonomy" id="192843"/>
    <lineage>
        <taxon>Bacteria</taxon>
        <taxon>Pseudomonadati</taxon>
        <taxon>Pseudomonadota</taxon>
        <taxon>Betaproteobacteria</taxon>
        <taxon>Burkholderiales</taxon>
        <taxon>Comamonadaceae</taxon>
        <taxon>Rhodoferax</taxon>
    </lineage>
</organism>
<dbReference type="Proteomes" id="UP000192505">
    <property type="component" value="Unassembled WGS sequence"/>
</dbReference>
<dbReference type="EMBL" id="MTEI01000007">
    <property type="protein sequence ID" value="OQW87734.1"/>
    <property type="molecule type" value="Genomic_DNA"/>
</dbReference>
<evidence type="ECO:0000313" key="2">
    <source>
        <dbReference type="Proteomes" id="UP000192505"/>
    </source>
</evidence>
<name>A0A1W9KTF0_9BURK</name>
<protein>
    <submittedName>
        <fullName evidence="1">CopG family transcriptional regulator</fullName>
    </submittedName>
</protein>
<reference evidence="1 2" key="1">
    <citation type="submission" date="2017-01" db="EMBL/GenBank/DDBJ databases">
        <title>Novel large sulfur bacteria in the metagenomes of groundwater-fed chemosynthetic microbial mats in the Lake Huron basin.</title>
        <authorList>
            <person name="Sharrar A.M."/>
            <person name="Flood B.E."/>
            <person name="Bailey J.V."/>
            <person name="Jones D.S."/>
            <person name="Biddanda B."/>
            <person name="Ruberg S.A."/>
            <person name="Marcus D.N."/>
            <person name="Dick G.J."/>
        </authorList>
    </citation>
    <scope>NUCLEOTIDE SEQUENCE [LARGE SCALE GENOMIC DNA]</scope>
    <source>
        <strain evidence="1">A7</strain>
    </source>
</reference>
<gene>
    <name evidence="1" type="ORF">BWK72_12610</name>
</gene>